<keyword evidence="1 2" id="KW-0694">RNA-binding</keyword>
<organism evidence="5 6">
    <name type="scientific">Albula glossodonta</name>
    <name type="common">roundjaw bonefish</name>
    <dbReference type="NCBI Taxonomy" id="121402"/>
    <lineage>
        <taxon>Eukaryota</taxon>
        <taxon>Metazoa</taxon>
        <taxon>Chordata</taxon>
        <taxon>Craniata</taxon>
        <taxon>Vertebrata</taxon>
        <taxon>Euteleostomi</taxon>
        <taxon>Actinopterygii</taxon>
        <taxon>Neopterygii</taxon>
        <taxon>Teleostei</taxon>
        <taxon>Albuliformes</taxon>
        <taxon>Albulidae</taxon>
        <taxon>Albula</taxon>
    </lineage>
</organism>
<reference evidence="5" key="1">
    <citation type="thesis" date="2021" institute="BYU ScholarsArchive" country="Provo, UT, USA">
        <title>Applications of and Algorithms for Genome Assembly and Genomic Analyses with an Emphasis on Marine Teleosts.</title>
        <authorList>
            <person name="Pickett B.D."/>
        </authorList>
    </citation>
    <scope>NUCLEOTIDE SEQUENCE</scope>
    <source>
        <strain evidence="5">HI-2016</strain>
    </source>
</reference>
<evidence type="ECO:0000259" key="4">
    <source>
        <dbReference type="PROSITE" id="PS51939"/>
    </source>
</evidence>
<dbReference type="Pfam" id="PF08777">
    <property type="entry name" value="RRM_3"/>
    <property type="match status" value="1"/>
</dbReference>
<evidence type="ECO:0000313" key="5">
    <source>
        <dbReference type="EMBL" id="KAG9329488.1"/>
    </source>
</evidence>
<comment type="caution">
    <text evidence="5">The sequence shown here is derived from an EMBL/GenBank/DDBJ whole genome shotgun (WGS) entry which is preliminary data.</text>
</comment>
<feature type="compositionally biased region" description="Basic and acidic residues" evidence="3">
    <location>
        <begin position="74"/>
        <end position="84"/>
    </location>
</feature>
<proteinExistence type="predicted"/>
<dbReference type="Gene3D" id="3.30.70.330">
    <property type="match status" value="1"/>
</dbReference>
<dbReference type="GO" id="GO:0003723">
    <property type="term" value="F:RNA binding"/>
    <property type="evidence" value="ECO:0007669"/>
    <property type="project" value="UniProtKB-KW"/>
</dbReference>
<gene>
    <name evidence="5" type="ORF">JZ751_004491</name>
</gene>
<dbReference type="OrthoDB" id="439993at2759"/>
<evidence type="ECO:0000256" key="1">
    <source>
        <dbReference type="ARBA" id="ARBA00022884"/>
    </source>
</evidence>
<accession>A0A8T2MUZ7</accession>
<feature type="non-terminal residue" evidence="5">
    <location>
        <position position="1"/>
    </location>
</feature>
<dbReference type="AlphaFoldDB" id="A0A8T2MUZ7"/>
<dbReference type="InterPro" id="IPR014886">
    <property type="entry name" value="La_xRRM"/>
</dbReference>
<protein>
    <recommendedName>
        <fullName evidence="4">XRRM domain-containing protein</fullName>
    </recommendedName>
</protein>
<evidence type="ECO:0000256" key="3">
    <source>
        <dbReference type="SAM" id="MobiDB-lite"/>
    </source>
</evidence>
<feature type="region of interest" description="Disordered" evidence="3">
    <location>
        <begin position="51"/>
        <end position="136"/>
    </location>
</feature>
<dbReference type="EMBL" id="JAFBMS010001155">
    <property type="protein sequence ID" value="KAG9329488.1"/>
    <property type="molecule type" value="Genomic_DNA"/>
</dbReference>
<feature type="compositionally biased region" description="Acidic residues" evidence="3">
    <location>
        <begin position="96"/>
        <end position="105"/>
    </location>
</feature>
<feature type="domain" description="XRRM" evidence="4">
    <location>
        <begin position="1"/>
        <end position="81"/>
    </location>
</feature>
<name>A0A8T2MUZ7_9TELE</name>
<evidence type="ECO:0000256" key="2">
    <source>
        <dbReference type="PROSITE-ProRule" id="PRU01288"/>
    </source>
</evidence>
<evidence type="ECO:0000313" key="6">
    <source>
        <dbReference type="Proteomes" id="UP000824540"/>
    </source>
</evidence>
<feature type="compositionally biased region" description="Basic and acidic residues" evidence="3">
    <location>
        <begin position="111"/>
        <end position="120"/>
    </location>
</feature>
<dbReference type="Proteomes" id="UP000824540">
    <property type="component" value="Unassembled WGS sequence"/>
</dbReference>
<keyword evidence="6" id="KW-1185">Reference proteome</keyword>
<dbReference type="PROSITE" id="PS51939">
    <property type="entry name" value="XRRM"/>
    <property type="match status" value="1"/>
</dbReference>
<dbReference type="InterPro" id="IPR012677">
    <property type="entry name" value="Nucleotide-bd_a/b_plait_sf"/>
</dbReference>
<dbReference type="GO" id="GO:1990904">
    <property type="term" value="C:ribonucleoprotein complex"/>
    <property type="evidence" value="ECO:0007669"/>
    <property type="project" value="UniProtKB-UniRule"/>
</dbReference>
<sequence length="136" mass="14954">GTILFKSNAREALDKAKAENGGDLKINGKDVKWEVLEGEVEKETLKKIIEDQQDSLNKRKGRGGRKPGGRGRGGRRDRGGRDQGKVQYQGKKTTFDSDDDGDEEQLSPKKRALEENEKGAGEPTAKQAKTENGSEK</sequence>
<feature type="compositionally biased region" description="Basic residues" evidence="3">
    <location>
        <begin position="58"/>
        <end position="73"/>
    </location>
</feature>